<keyword evidence="2" id="KW-1185">Reference proteome</keyword>
<sequence length="261" mass="28404">MALFQPVSRQAFAGKFWQRTSSYAFAGQEAVCALLAQEMPKAVTCMPIAFMAESGQFMPVALQGLQPGQNLHVAADGRWLLPYVPAAYRAYPFRSALAGNGQFVLCFDMESGLLADSGEAFFAEDGTTAPFLSQLAGFLQACEQDRARTMQLTALLGELGLLAPWPITVKDGAQDKQLTGIYRIDETALNSLPAEQFERLRQSGALVMVYCQLLSMQHLAHLGERARQLVAARQQLAASQASKELDLSFMSGSETLSFGTF</sequence>
<proteinExistence type="predicted"/>
<evidence type="ECO:0000313" key="1">
    <source>
        <dbReference type="EMBL" id="GHD78567.1"/>
    </source>
</evidence>
<protein>
    <submittedName>
        <fullName evidence="1">SapC</fullName>
    </submittedName>
</protein>
<dbReference type="InterPro" id="IPR010836">
    <property type="entry name" value="SapC"/>
</dbReference>
<organism evidence="1 2">
    <name type="scientific">Vogesella fluminis</name>
    <dbReference type="NCBI Taxonomy" id="1069161"/>
    <lineage>
        <taxon>Bacteria</taxon>
        <taxon>Pseudomonadati</taxon>
        <taxon>Pseudomonadota</taxon>
        <taxon>Betaproteobacteria</taxon>
        <taxon>Neisseriales</taxon>
        <taxon>Chromobacteriaceae</taxon>
        <taxon>Vogesella</taxon>
    </lineage>
</organism>
<evidence type="ECO:0000313" key="2">
    <source>
        <dbReference type="Proteomes" id="UP000662678"/>
    </source>
</evidence>
<dbReference type="Proteomes" id="UP000662678">
    <property type="component" value="Unassembled WGS sequence"/>
</dbReference>
<name>A0ABQ3HA77_9NEIS</name>
<gene>
    <name evidence="1" type="ORF">GCM10011419_20810</name>
</gene>
<comment type="caution">
    <text evidence="1">The sequence shown here is derived from an EMBL/GenBank/DDBJ whole genome shotgun (WGS) entry which is preliminary data.</text>
</comment>
<reference evidence="2" key="1">
    <citation type="journal article" date="2019" name="Int. J. Syst. Evol. Microbiol.">
        <title>The Global Catalogue of Microorganisms (GCM) 10K type strain sequencing project: providing services to taxonomists for standard genome sequencing and annotation.</title>
        <authorList>
            <consortium name="The Broad Institute Genomics Platform"/>
            <consortium name="The Broad Institute Genome Sequencing Center for Infectious Disease"/>
            <person name="Wu L."/>
            <person name="Ma J."/>
        </authorList>
    </citation>
    <scope>NUCLEOTIDE SEQUENCE [LARGE SCALE GENOMIC DNA]</scope>
    <source>
        <strain evidence="2">KCTC 23713</strain>
    </source>
</reference>
<dbReference type="Pfam" id="PF07277">
    <property type="entry name" value="SapC"/>
    <property type="match status" value="1"/>
</dbReference>
<dbReference type="RefSeq" id="WP_189353586.1">
    <property type="nucleotide sequence ID" value="NZ_BMYP01000025.1"/>
</dbReference>
<dbReference type="EMBL" id="BMYP01000025">
    <property type="protein sequence ID" value="GHD78567.1"/>
    <property type="molecule type" value="Genomic_DNA"/>
</dbReference>
<accession>A0ABQ3HA77</accession>